<protein>
    <recommendedName>
        <fullName evidence="1">MalT-like winged helix domain-containing protein</fullName>
    </recommendedName>
</protein>
<gene>
    <name evidence="2" type="ORF">AUR64_04310</name>
</gene>
<dbReference type="InterPro" id="IPR016024">
    <property type="entry name" value="ARM-type_fold"/>
</dbReference>
<dbReference type="Gene3D" id="3.40.50.300">
    <property type="entry name" value="P-loop containing nucleotide triphosphate hydrolases"/>
    <property type="match status" value="1"/>
</dbReference>
<comment type="caution">
    <text evidence="2">The sequence shown here is derived from an EMBL/GenBank/DDBJ whole genome shotgun (WGS) entry which is preliminary data.</text>
</comment>
<evidence type="ECO:0000313" key="2">
    <source>
        <dbReference type="EMBL" id="KTG11482.1"/>
    </source>
</evidence>
<dbReference type="SUPFAM" id="SSF52540">
    <property type="entry name" value="P-loop containing nucleoside triphosphate hydrolases"/>
    <property type="match status" value="1"/>
</dbReference>
<feature type="domain" description="MalT-like winged helix" evidence="1">
    <location>
        <begin position="281"/>
        <end position="366"/>
    </location>
</feature>
<dbReference type="Pfam" id="PF25873">
    <property type="entry name" value="WHD_MalT"/>
    <property type="match status" value="1"/>
</dbReference>
<name>A0A0W1RD32_9EURY</name>
<dbReference type="InterPro" id="IPR027417">
    <property type="entry name" value="P-loop_NTPase"/>
</dbReference>
<proteinExistence type="predicted"/>
<accession>A0A0W1RD32</accession>
<dbReference type="InterPro" id="IPR059106">
    <property type="entry name" value="WHD_MalT"/>
</dbReference>
<dbReference type="EMBL" id="LOPU01000004">
    <property type="protein sequence ID" value="KTG11482.1"/>
    <property type="molecule type" value="Genomic_DNA"/>
</dbReference>
<evidence type="ECO:0000259" key="1">
    <source>
        <dbReference type="Pfam" id="PF25873"/>
    </source>
</evidence>
<keyword evidence="3" id="KW-1185">Reference proteome</keyword>
<dbReference type="Proteomes" id="UP000054387">
    <property type="component" value="Unassembled WGS sequence"/>
</dbReference>
<dbReference type="SUPFAM" id="SSF48371">
    <property type="entry name" value="ARM repeat"/>
    <property type="match status" value="1"/>
</dbReference>
<sequence>MLREIYSRVWGKTLKLFSSTSDSMGSGDPEPGQYVSRPEIEEQLFAFIDDEADLLHIAGEPGVGKTWTIEKIDRAYSGSKDVEIASIGGHLDVEDFYRNIYRSILANLPEDKKEEGRRLTGIGVAPIGSISWDAESADAPQVQFKYRDVLEGVAELYPEDQHLLLCIDDIHKLSIEEDAIRDAILEAADLLTENITLITAGQLSFDRLDTEVSISTFTEQQTKSLLQDEFKHLSEEEAAEIHQELGGHPLYIGLLIEANDPDKIPEIPKGEVYDEIQQRYLHSLSTDEQRFLRLTSPLTELNERLCTAIIPDDEPFDSVSIDRLLRGLNERVITQDLGWNENSIKSYRIHDTFREFLQQRFDPSKEAQVHRNAFRYYSERIRSLLNTSDVDLNTEVDLVFSCLNHFSKDIDLEEHQELRQLIKSGFDQDGLSYYPASLLTEELQTWRTEELPDDTVNAQISTLDQREEIARAFYDENTHPSWGEELLHRDLFNEPDGYLLGYQNQIVNDQPDFILRVIQSTTTESPNTRRFFVNIATELPPETAAKTTSIVADWIRTTGDAHAFEYQGLQLVEYLCDHGKTEAALEVLEAILHPKQRDIEEERQQERRFERYSTIETLDDTFDQFVTEAGEDFIQVLEDTLRETLQSEQDEEGTVHHESVANRKPIKDLDYDETNRGKRKHIIYTYLSRAATHWVDENPTDADRKQLIQNYLDDENPNFRRLGLFLLSKHPKAITDRIRSELLEEENYHQGDVQFEFYRLLENGFQHLSADDQEQICQLIRNGPPDSEGVEQRAEYFAEQSGEPVEKVKQRIIEKWHRNRLYLIENHLPQKHHEYLDDSLDKHGPPERLPTEAYTPDVRGGMVAQKKPDELNQIPGDSAVEVLKFLAEWEPSREEKWEPRGEGGLEEVSYHGVSDELEDRIQEHPQEYAAEITLLKDAKPQYADIALRAFRDALDDDRTFPWSPVLELCEYIAEHPEGWSDRCRFDIATLTYNATVSDVTDFPAGHVDRTKQLLLNLVVEIDINPDDQPRSWIGGVGTTQEEVRGRAVEAIVMLAVWQHDEEDKSTLDGEIREAIRTKLSSDTDLEVRTALGRQFGNLWALDEELVKEGLDDLFPTGDSLDAKQRFSRAVNGYLSRHGCHAPAYNLIRPYYIHAVSLVTEEDSEQEFVNADGLAGHIGASYIFQNEALDDDDSLIRRYYKQSSPELAAKIADAISRTIENGDALDGEWEQVSLLWRWRLQQVEQDIQSPEEDEDYRREFHRFFDCLKNTDEAGLPEEQELLERSVRFIIHDSFGVRSLEEWLADQSNEHPQEAITVYEQVIEPSSPAKWPEIVRSSQDEYREQLYTNAVEHNNSASKTAVRIANQFAAQSQEYDRDFLDDQLR</sequence>
<reference evidence="2 3" key="1">
    <citation type="submission" date="2015-12" db="EMBL/GenBank/DDBJ databases">
        <title>Haloprofundus marisrubri gen. nov., sp. nov., an extremely halophilic archaeon isolated from the Discovery deep brine-seawater interface in the Red Sea.</title>
        <authorList>
            <person name="Zhang G."/>
            <person name="Stingl U."/>
            <person name="Rashid M."/>
        </authorList>
    </citation>
    <scope>NUCLEOTIDE SEQUENCE [LARGE SCALE GENOMIC DNA]</scope>
    <source>
        <strain evidence="2 3">SB9</strain>
    </source>
</reference>
<organism evidence="2 3">
    <name type="scientific">Haloprofundus marisrubri</name>
    <dbReference type="NCBI Taxonomy" id="1514971"/>
    <lineage>
        <taxon>Archaea</taxon>
        <taxon>Methanobacteriati</taxon>
        <taxon>Methanobacteriota</taxon>
        <taxon>Stenosarchaea group</taxon>
        <taxon>Halobacteria</taxon>
        <taxon>Halobacteriales</taxon>
        <taxon>Haloferacaceae</taxon>
        <taxon>Haloprofundus</taxon>
    </lineage>
</organism>
<evidence type="ECO:0000313" key="3">
    <source>
        <dbReference type="Proteomes" id="UP000054387"/>
    </source>
</evidence>